<dbReference type="Proteomes" id="UP000789570">
    <property type="component" value="Unassembled WGS sequence"/>
</dbReference>
<evidence type="ECO:0000313" key="2">
    <source>
        <dbReference type="Proteomes" id="UP000789570"/>
    </source>
</evidence>
<gene>
    <name evidence="1" type="ORF">FCALED_LOCUS10447</name>
</gene>
<organism evidence="1 2">
    <name type="scientific">Funneliformis caledonium</name>
    <dbReference type="NCBI Taxonomy" id="1117310"/>
    <lineage>
        <taxon>Eukaryota</taxon>
        <taxon>Fungi</taxon>
        <taxon>Fungi incertae sedis</taxon>
        <taxon>Mucoromycota</taxon>
        <taxon>Glomeromycotina</taxon>
        <taxon>Glomeromycetes</taxon>
        <taxon>Glomerales</taxon>
        <taxon>Glomeraceae</taxon>
        <taxon>Funneliformis</taxon>
    </lineage>
</organism>
<accession>A0A9N9GW33</accession>
<reference evidence="1" key="1">
    <citation type="submission" date="2021-06" db="EMBL/GenBank/DDBJ databases">
        <authorList>
            <person name="Kallberg Y."/>
            <person name="Tangrot J."/>
            <person name="Rosling A."/>
        </authorList>
    </citation>
    <scope>NUCLEOTIDE SEQUENCE</scope>
    <source>
        <strain evidence="1">UK204</strain>
    </source>
</reference>
<proteinExistence type="predicted"/>
<name>A0A9N9GW33_9GLOM</name>
<dbReference type="EMBL" id="CAJVPQ010003852">
    <property type="protein sequence ID" value="CAG8638631.1"/>
    <property type="molecule type" value="Genomic_DNA"/>
</dbReference>
<dbReference type="AlphaFoldDB" id="A0A9N9GW33"/>
<evidence type="ECO:0000313" key="1">
    <source>
        <dbReference type="EMBL" id="CAG8638631.1"/>
    </source>
</evidence>
<keyword evidence="2" id="KW-1185">Reference proteome</keyword>
<protein>
    <submittedName>
        <fullName evidence="1">10683_t:CDS:1</fullName>
    </submittedName>
</protein>
<sequence>MESASLTSGFTIKCELKEEATKILRKEGEFPSSYSTIEDERMAKKIRDPEAYYQKWNKVSQAQLESQLDKNKRKKVY</sequence>
<comment type="caution">
    <text evidence="1">The sequence shown here is derived from an EMBL/GenBank/DDBJ whole genome shotgun (WGS) entry which is preliminary data.</text>
</comment>